<proteinExistence type="predicted"/>
<gene>
    <name evidence="1" type="ORF">HPB47_000046</name>
</gene>
<dbReference type="EMBL" id="JABSTQ010010001">
    <property type="protein sequence ID" value="KAG0424251.1"/>
    <property type="molecule type" value="Genomic_DNA"/>
</dbReference>
<organism evidence="1 2">
    <name type="scientific">Ixodes persulcatus</name>
    <name type="common">Taiga tick</name>
    <dbReference type="NCBI Taxonomy" id="34615"/>
    <lineage>
        <taxon>Eukaryota</taxon>
        <taxon>Metazoa</taxon>
        <taxon>Ecdysozoa</taxon>
        <taxon>Arthropoda</taxon>
        <taxon>Chelicerata</taxon>
        <taxon>Arachnida</taxon>
        <taxon>Acari</taxon>
        <taxon>Parasitiformes</taxon>
        <taxon>Ixodida</taxon>
        <taxon>Ixodoidea</taxon>
        <taxon>Ixodidae</taxon>
        <taxon>Ixodinae</taxon>
        <taxon>Ixodes</taxon>
    </lineage>
</organism>
<sequence>MQYEVEGTSITPEDLQEGVWESVFRRQMNAHAAFVSKRQKEKATQEAARTAQQAATPSSTTPPGKREMDPAKPLKGSAQKRRPTLSRLPMEDIKVVFRPRGFDPVTYGASTLMMAILQLLPPLQSRPQEKIRIHPTNRTFTVSTPAQDRARRLGAATSLTLGDRTFQVSAYVAMPENSTRIVVPEALCMGETTEEVIHYATLDNPELNVLHARRMGKTRTMLMTIEGTKLPRQVTFRHAVLLCYPYREKIETCFNCRQTGHRADVCRQATSNKCRSCGTEHSNTNPDGSTYSCKPVCIICGGEHETGTQVCPHRFVQRKKTPTLSPPSDRKFRRRSRSRRRGAEPLRSRNRSRSSTSHPGSKGRTNQQQQRQDDPRKVSWASRVAHNTNTQPNNTMPPAVARELEALRKECAILRRKVTATPTSPLVNMETTTAKETYTTLVSQAHTPAATTLTPPTPTNAETETARPTLTAQRGQTPTTTMMTPLPQSSKRKATDAVSEKSDSSLTGMSTVESVTNSVKEYPKRRLRLRDRVARRGERIDRLEERMDSLEQKVVAMQQSLDSILPIIALIAAKLDISINNGQHTQTNYCVAMELQGTPPKAE</sequence>
<protein>
    <submittedName>
        <fullName evidence="1">Uncharacterized protein</fullName>
    </submittedName>
</protein>
<evidence type="ECO:0000313" key="1">
    <source>
        <dbReference type="EMBL" id="KAG0424251.1"/>
    </source>
</evidence>
<comment type="caution">
    <text evidence="1">The sequence shown here is derived from an EMBL/GenBank/DDBJ whole genome shotgun (WGS) entry which is preliminary data.</text>
</comment>
<dbReference type="Proteomes" id="UP000805193">
    <property type="component" value="Unassembled WGS sequence"/>
</dbReference>
<reference evidence="1 2" key="1">
    <citation type="journal article" date="2020" name="Cell">
        <title>Large-Scale Comparative Analyses of Tick Genomes Elucidate Their Genetic Diversity and Vector Capacities.</title>
        <authorList>
            <consortium name="Tick Genome and Microbiome Consortium (TIGMIC)"/>
            <person name="Jia N."/>
            <person name="Wang J."/>
            <person name="Shi W."/>
            <person name="Du L."/>
            <person name="Sun Y."/>
            <person name="Zhan W."/>
            <person name="Jiang J.F."/>
            <person name="Wang Q."/>
            <person name="Zhang B."/>
            <person name="Ji P."/>
            <person name="Bell-Sakyi L."/>
            <person name="Cui X.M."/>
            <person name="Yuan T.T."/>
            <person name="Jiang B.G."/>
            <person name="Yang W.F."/>
            <person name="Lam T.T."/>
            <person name="Chang Q.C."/>
            <person name="Ding S.J."/>
            <person name="Wang X.J."/>
            <person name="Zhu J.G."/>
            <person name="Ruan X.D."/>
            <person name="Zhao L."/>
            <person name="Wei J.T."/>
            <person name="Ye R.Z."/>
            <person name="Que T.C."/>
            <person name="Du C.H."/>
            <person name="Zhou Y.H."/>
            <person name="Cheng J.X."/>
            <person name="Dai P.F."/>
            <person name="Guo W.B."/>
            <person name="Han X.H."/>
            <person name="Huang E.J."/>
            <person name="Li L.F."/>
            <person name="Wei W."/>
            <person name="Gao Y.C."/>
            <person name="Liu J.Z."/>
            <person name="Shao H.Z."/>
            <person name="Wang X."/>
            <person name="Wang C.C."/>
            <person name="Yang T.C."/>
            <person name="Huo Q.B."/>
            <person name="Li W."/>
            <person name="Chen H.Y."/>
            <person name="Chen S.E."/>
            <person name="Zhou L.G."/>
            <person name="Ni X.B."/>
            <person name="Tian J.H."/>
            <person name="Sheng Y."/>
            <person name="Liu T."/>
            <person name="Pan Y.S."/>
            <person name="Xia L.Y."/>
            <person name="Li J."/>
            <person name="Zhao F."/>
            <person name="Cao W.C."/>
        </authorList>
    </citation>
    <scope>NUCLEOTIDE SEQUENCE [LARGE SCALE GENOMIC DNA]</scope>
    <source>
        <strain evidence="1">Iper-2018</strain>
    </source>
</reference>
<keyword evidence="2" id="KW-1185">Reference proteome</keyword>
<accession>A0AC60PTD9</accession>
<evidence type="ECO:0000313" key="2">
    <source>
        <dbReference type="Proteomes" id="UP000805193"/>
    </source>
</evidence>
<name>A0AC60PTD9_IXOPE</name>